<dbReference type="OrthoDB" id="5377858at2"/>
<dbReference type="SUPFAM" id="SSF49879">
    <property type="entry name" value="SMAD/FHA domain"/>
    <property type="match status" value="1"/>
</dbReference>
<dbReference type="SUPFAM" id="SSF74653">
    <property type="entry name" value="TolA/TonB C-terminal domain"/>
    <property type="match status" value="1"/>
</dbReference>
<feature type="domain" description="FHA" evidence="6">
    <location>
        <begin position="26"/>
        <end position="76"/>
    </location>
</feature>
<name>A0A3A8JSA4_9BACT</name>
<keyword evidence="4" id="KW-0472">Membrane</keyword>
<comment type="caution">
    <text evidence="7">The sequence shown here is derived from an EMBL/GenBank/DDBJ whole genome shotgun (WGS) entry which is preliminary data.</text>
</comment>
<keyword evidence="3" id="KW-1133">Transmembrane helix</keyword>
<reference evidence="8" key="1">
    <citation type="submission" date="2018-09" db="EMBL/GenBank/DDBJ databases">
        <authorList>
            <person name="Livingstone P.G."/>
            <person name="Whitworth D.E."/>
        </authorList>
    </citation>
    <scope>NUCLEOTIDE SEQUENCE [LARGE SCALE GENOMIC DNA]</scope>
    <source>
        <strain evidence="8">CA043D</strain>
    </source>
</reference>
<feature type="compositionally biased region" description="Low complexity" evidence="5">
    <location>
        <begin position="166"/>
        <end position="180"/>
    </location>
</feature>
<dbReference type="AlphaFoldDB" id="A0A3A8JSA4"/>
<dbReference type="InterPro" id="IPR008984">
    <property type="entry name" value="SMAD_FHA_dom_sf"/>
</dbReference>
<dbReference type="NCBIfam" id="TIGR01352">
    <property type="entry name" value="tonB_Cterm"/>
    <property type="match status" value="1"/>
</dbReference>
<feature type="compositionally biased region" description="Basic and acidic residues" evidence="5">
    <location>
        <begin position="404"/>
        <end position="431"/>
    </location>
</feature>
<dbReference type="Pfam" id="PF00498">
    <property type="entry name" value="FHA"/>
    <property type="match status" value="1"/>
</dbReference>
<dbReference type="InterPro" id="IPR000253">
    <property type="entry name" value="FHA_dom"/>
</dbReference>
<dbReference type="Proteomes" id="UP000268313">
    <property type="component" value="Unassembled WGS sequence"/>
</dbReference>
<protein>
    <submittedName>
        <fullName evidence="7">TonB family protein</fullName>
    </submittedName>
</protein>
<dbReference type="SMART" id="SM00240">
    <property type="entry name" value="FHA"/>
    <property type="match status" value="1"/>
</dbReference>
<dbReference type="GO" id="GO:0016020">
    <property type="term" value="C:membrane"/>
    <property type="evidence" value="ECO:0007669"/>
    <property type="project" value="UniProtKB-SubCell"/>
</dbReference>
<proteinExistence type="predicted"/>
<feature type="compositionally biased region" description="Basic and acidic residues" evidence="5">
    <location>
        <begin position="181"/>
        <end position="194"/>
    </location>
</feature>
<feature type="region of interest" description="Disordered" evidence="5">
    <location>
        <begin position="404"/>
        <end position="448"/>
    </location>
</feature>
<accession>A0A3A8JSA4</accession>
<evidence type="ECO:0000256" key="4">
    <source>
        <dbReference type="ARBA" id="ARBA00023136"/>
    </source>
</evidence>
<dbReference type="CDD" id="cd00060">
    <property type="entry name" value="FHA"/>
    <property type="match status" value="1"/>
</dbReference>
<dbReference type="InterPro" id="IPR049806">
    <property type="entry name" value="MasK-like_C"/>
</dbReference>
<keyword evidence="2" id="KW-0812">Transmembrane</keyword>
<keyword evidence="8" id="KW-1185">Reference proteome</keyword>
<dbReference type="RefSeq" id="WP_120605784.1">
    <property type="nucleotide sequence ID" value="NZ_JABFJX010000109.1"/>
</dbReference>
<evidence type="ECO:0000313" key="7">
    <source>
        <dbReference type="EMBL" id="RKG98692.1"/>
    </source>
</evidence>
<evidence type="ECO:0000259" key="6">
    <source>
        <dbReference type="PROSITE" id="PS50006"/>
    </source>
</evidence>
<dbReference type="PROSITE" id="PS50006">
    <property type="entry name" value="FHA_DOMAIN"/>
    <property type="match status" value="1"/>
</dbReference>
<gene>
    <name evidence="7" type="ORF">D7X32_28885</name>
</gene>
<dbReference type="InterPro" id="IPR050923">
    <property type="entry name" value="Cell_Proc_Reg/RNA_Proc"/>
</dbReference>
<evidence type="ECO:0000256" key="1">
    <source>
        <dbReference type="ARBA" id="ARBA00004167"/>
    </source>
</evidence>
<comment type="subcellular location">
    <subcellularLocation>
        <location evidence="1">Membrane</location>
        <topology evidence="1">Single-pass membrane protein</topology>
    </subcellularLocation>
</comment>
<evidence type="ECO:0000313" key="8">
    <source>
        <dbReference type="Proteomes" id="UP000268313"/>
    </source>
</evidence>
<dbReference type="Gene3D" id="3.30.1150.10">
    <property type="match status" value="1"/>
</dbReference>
<dbReference type="NCBIfam" id="NF033768">
    <property type="entry name" value="myxo_SS_tail"/>
    <property type="match status" value="1"/>
</dbReference>
<dbReference type="InterPro" id="IPR006260">
    <property type="entry name" value="TonB/TolA_C"/>
</dbReference>
<feature type="region of interest" description="Disordered" evidence="5">
    <location>
        <begin position="166"/>
        <end position="205"/>
    </location>
</feature>
<evidence type="ECO:0000256" key="2">
    <source>
        <dbReference type="ARBA" id="ARBA00022692"/>
    </source>
</evidence>
<dbReference type="Gene3D" id="2.60.200.20">
    <property type="match status" value="1"/>
</dbReference>
<organism evidence="7 8">
    <name type="scientific">Corallococcus carmarthensis</name>
    <dbReference type="NCBI Taxonomy" id="2316728"/>
    <lineage>
        <taxon>Bacteria</taxon>
        <taxon>Pseudomonadati</taxon>
        <taxon>Myxococcota</taxon>
        <taxon>Myxococcia</taxon>
        <taxon>Myxococcales</taxon>
        <taxon>Cystobacterineae</taxon>
        <taxon>Myxococcaceae</taxon>
        <taxon>Corallococcus</taxon>
    </lineage>
</organism>
<dbReference type="EMBL" id="RAWE01000135">
    <property type="protein sequence ID" value="RKG98692.1"/>
    <property type="molecule type" value="Genomic_DNA"/>
</dbReference>
<dbReference type="NCBIfam" id="NF033760">
    <property type="entry name" value="gliding_GltG"/>
    <property type="match status" value="1"/>
</dbReference>
<evidence type="ECO:0000256" key="5">
    <source>
        <dbReference type="SAM" id="MobiDB-lite"/>
    </source>
</evidence>
<sequence>MAVPLTLKVFKGDTLVASKDYERDIIKIGRLSSAHLCLEDDKVSRIHSVIEVAADGSMSIIDMGSVEGTYVNGKRVNKGQVSFGDEVRVGGTTIRLENPAAVAAVNLAAAVAQADAPTDKNPTIAPVAAAAAIAQAVAAPAPVAATPAPAPAPAAALDASVAPTQKNAVAPARAPKAPKAPVEDDAHEEQDAAPRVRTVKKTKSNGPQGVSLRLLWGDQRVGEFFVPPGAKKGFTVGSAKGVDFVMGDGKLGAPTFEVLRTDGQSFTVRFVRKMKGELTRKGETLDLEAVMESGKASQDGDAYGLTLEADDFVWVDLGGLTLEAQFQPVPKRVAVPVSENIDYTALNIFLVMFFIATGFVIHSMNQSGEGDEYADELAGNDARIAKLIIKPPETQKNKFLEKLNQQKEKKSGEMAQKQRNDEGQMGKKDAPKTNNRAAPKGDPNKKDEARALTAKIFGGGKGGISTIFGKSGLGGELKSAMGNMFGAKAGDAGGFGGMGLRGSGGGGGGTGDSIGIGGIGTKGRGGGSGSYGTGVGTLGGKQSVDVGITSSDPEVMGSLDKELIRQVIQRNRGQIRYCYESLLNRFPKLGGKVSVKFIISANGSVATSNVAQSTAGNSDLETCVAGRVRTWKFPEPKGGGSVIVTYPFIFKQAGD</sequence>
<dbReference type="PANTHER" id="PTHR23308">
    <property type="entry name" value="NUCLEAR INHIBITOR OF PROTEIN PHOSPHATASE-1"/>
    <property type="match status" value="1"/>
</dbReference>
<evidence type="ECO:0000256" key="3">
    <source>
        <dbReference type="ARBA" id="ARBA00022989"/>
    </source>
</evidence>